<dbReference type="EMBL" id="LLXZ01000096">
    <property type="protein sequence ID" value="KRR07935.1"/>
    <property type="molecule type" value="Genomic_DNA"/>
</dbReference>
<dbReference type="RefSeq" id="WP_057836082.1">
    <property type="nucleotide sequence ID" value="NZ_LLXZ01000096.1"/>
</dbReference>
<proteinExistence type="predicted"/>
<comment type="caution">
    <text evidence="1">The sequence shown here is derived from an EMBL/GenBank/DDBJ whole genome shotgun (WGS) entry which is preliminary data.</text>
</comment>
<name>A0A0R3LQ35_9BRAD</name>
<dbReference type="OrthoDB" id="4731620at2"/>
<dbReference type="InterPro" id="IPR021667">
    <property type="entry name" value="HapK"/>
</dbReference>
<keyword evidence="2" id="KW-1185">Reference proteome</keyword>
<reference evidence="1 2" key="1">
    <citation type="submission" date="2014-03" db="EMBL/GenBank/DDBJ databases">
        <title>Bradyrhizobium valentinum sp. nov., isolated from effective nodules of Lupinus mariae-josephae, a lupine endemic of basic-lime soils in Eastern Spain.</title>
        <authorList>
            <person name="Duran D."/>
            <person name="Rey L."/>
            <person name="Navarro A."/>
            <person name="Busquets A."/>
            <person name="Imperial J."/>
            <person name="Ruiz-Argueso T."/>
        </authorList>
    </citation>
    <scope>NUCLEOTIDE SEQUENCE [LARGE SCALE GENOMIC DNA]</scope>
    <source>
        <strain evidence="1 2">PAC68</strain>
    </source>
</reference>
<organism evidence="1 2">
    <name type="scientific">Bradyrhizobium jicamae</name>
    <dbReference type="NCBI Taxonomy" id="280332"/>
    <lineage>
        <taxon>Bacteria</taxon>
        <taxon>Pseudomonadati</taxon>
        <taxon>Pseudomonadota</taxon>
        <taxon>Alphaproteobacteria</taxon>
        <taxon>Hyphomicrobiales</taxon>
        <taxon>Nitrobacteraceae</taxon>
        <taxon>Bradyrhizobium</taxon>
    </lineage>
</organism>
<sequence length="106" mass="12337">MARVVNILTALKPGVDRDEYERFESEVDYPFTAKLKTITSYRIHRLTEPVPFEGGAWDYMERIEVTDRAAYEAELATSANDLIEVIHSKYLDESKLKPIWCKRIDP</sequence>
<dbReference type="Proteomes" id="UP000050863">
    <property type="component" value="Unassembled WGS sequence"/>
</dbReference>
<evidence type="ECO:0000313" key="1">
    <source>
        <dbReference type="EMBL" id="KRR07935.1"/>
    </source>
</evidence>
<accession>A0A0R3LQ35</accession>
<dbReference type="AlphaFoldDB" id="A0A0R3LQ35"/>
<protein>
    <submittedName>
        <fullName evidence="1">Uncharacterized protein</fullName>
    </submittedName>
</protein>
<dbReference type="Pfam" id="PF11639">
    <property type="entry name" value="HapK"/>
    <property type="match status" value="1"/>
</dbReference>
<evidence type="ECO:0000313" key="2">
    <source>
        <dbReference type="Proteomes" id="UP000050863"/>
    </source>
</evidence>
<dbReference type="Gene3D" id="3.30.70.100">
    <property type="match status" value="1"/>
</dbReference>
<gene>
    <name evidence="1" type="ORF">CQ12_25380</name>
</gene>